<dbReference type="AlphaFoldDB" id="M3IK87"/>
<gene>
    <name evidence="8" type="ORF">G210_2925</name>
</gene>
<dbReference type="PANTHER" id="PTHR23504:SF15">
    <property type="entry name" value="MAJOR FACILITATOR SUPERFAMILY (MFS) PROFILE DOMAIN-CONTAINING PROTEIN"/>
    <property type="match status" value="1"/>
</dbReference>
<feature type="transmembrane region" description="Helical" evidence="7">
    <location>
        <begin position="575"/>
        <end position="593"/>
    </location>
</feature>
<feature type="region of interest" description="Disordered" evidence="6">
    <location>
        <begin position="288"/>
        <end position="336"/>
    </location>
</feature>
<feature type="transmembrane region" description="Helical" evidence="7">
    <location>
        <begin position="92"/>
        <end position="109"/>
    </location>
</feature>
<dbReference type="HOGENOM" id="CLU_001265_54_5_1"/>
<feature type="transmembrane region" description="Helical" evidence="7">
    <location>
        <begin position="539"/>
        <end position="563"/>
    </location>
</feature>
<dbReference type="OMA" id="AWWACGI"/>
<evidence type="ECO:0000313" key="9">
    <source>
        <dbReference type="Proteomes" id="UP000011777"/>
    </source>
</evidence>
<name>M3IK87_CANMX</name>
<evidence type="ECO:0000256" key="4">
    <source>
        <dbReference type="ARBA" id="ARBA00022989"/>
    </source>
</evidence>
<dbReference type="Gene3D" id="1.20.1250.20">
    <property type="entry name" value="MFS general substrate transporter like domains"/>
    <property type="match status" value="2"/>
</dbReference>
<dbReference type="InterPro" id="IPR011701">
    <property type="entry name" value="MFS"/>
</dbReference>
<dbReference type="eggNOG" id="KOG2615">
    <property type="taxonomic scope" value="Eukaryota"/>
</dbReference>
<evidence type="ECO:0000313" key="8">
    <source>
        <dbReference type="EMBL" id="EMG46821.1"/>
    </source>
</evidence>
<evidence type="ECO:0000256" key="5">
    <source>
        <dbReference type="ARBA" id="ARBA00023136"/>
    </source>
</evidence>
<feature type="compositionally biased region" description="Acidic residues" evidence="6">
    <location>
        <begin position="320"/>
        <end position="330"/>
    </location>
</feature>
<feature type="transmembrane region" description="Helical" evidence="7">
    <location>
        <begin position="115"/>
        <end position="137"/>
    </location>
</feature>
<evidence type="ECO:0000256" key="1">
    <source>
        <dbReference type="ARBA" id="ARBA00004141"/>
    </source>
</evidence>
<feature type="transmembrane region" description="Helical" evidence="7">
    <location>
        <begin position="63"/>
        <end position="80"/>
    </location>
</feature>
<dbReference type="InterPro" id="IPR036259">
    <property type="entry name" value="MFS_trans_sf"/>
</dbReference>
<feature type="transmembrane region" description="Helical" evidence="7">
    <location>
        <begin position="149"/>
        <end position="168"/>
    </location>
</feature>
<evidence type="ECO:0000256" key="2">
    <source>
        <dbReference type="ARBA" id="ARBA00022448"/>
    </source>
</evidence>
<proteinExistence type="predicted"/>
<dbReference type="GO" id="GO:0022857">
    <property type="term" value="F:transmembrane transporter activity"/>
    <property type="evidence" value="ECO:0007669"/>
    <property type="project" value="InterPro"/>
</dbReference>
<feature type="transmembrane region" description="Helical" evidence="7">
    <location>
        <begin position="21"/>
        <end position="43"/>
    </location>
</feature>
<protein>
    <recommendedName>
        <fullName evidence="10">Major facilitator superfamily (MFS) profile domain-containing protein</fullName>
    </recommendedName>
</protein>
<dbReference type="PANTHER" id="PTHR23504">
    <property type="entry name" value="MAJOR FACILITATOR SUPERFAMILY DOMAIN-CONTAINING PROTEIN 10"/>
    <property type="match status" value="1"/>
</dbReference>
<evidence type="ECO:0008006" key="10">
    <source>
        <dbReference type="Google" id="ProtNLM"/>
    </source>
</evidence>
<dbReference type="EMBL" id="AOGT01001867">
    <property type="protein sequence ID" value="EMG46821.1"/>
    <property type="molecule type" value="Genomic_DNA"/>
</dbReference>
<keyword evidence="9" id="KW-1185">Reference proteome</keyword>
<keyword evidence="2" id="KW-0813">Transport</keyword>
<evidence type="ECO:0000256" key="6">
    <source>
        <dbReference type="SAM" id="MobiDB-lite"/>
    </source>
</evidence>
<feature type="transmembrane region" description="Helical" evidence="7">
    <location>
        <begin position="472"/>
        <end position="494"/>
    </location>
</feature>
<comment type="caution">
    <text evidence="8">The sequence shown here is derived from an EMBL/GenBank/DDBJ whole genome shotgun (WGS) entry which is preliminary data.</text>
</comment>
<evidence type="ECO:0000256" key="7">
    <source>
        <dbReference type="SAM" id="Phobius"/>
    </source>
</evidence>
<keyword evidence="3 7" id="KW-0812">Transmembrane</keyword>
<feature type="transmembrane region" description="Helical" evidence="7">
    <location>
        <begin position="506"/>
        <end position="527"/>
    </location>
</feature>
<dbReference type="OrthoDB" id="10262656at2759"/>
<evidence type="ECO:0000256" key="3">
    <source>
        <dbReference type="ARBA" id="ARBA00022692"/>
    </source>
</evidence>
<feature type="transmembrane region" description="Helical" evidence="7">
    <location>
        <begin position="438"/>
        <end position="460"/>
    </location>
</feature>
<dbReference type="InterPro" id="IPR001958">
    <property type="entry name" value="Tet-R_TetA/multi-R_MdtG-like"/>
</dbReference>
<accession>M3IK87</accession>
<reference evidence="8 9" key="1">
    <citation type="submission" date="2013-02" db="EMBL/GenBank/DDBJ databases">
        <title>Genome sequence of Candida maltosa Xu316, a potential industrial strain for xylitol and ethanol production.</title>
        <authorList>
            <person name="Yu J."/>
            <person name="Wang Q."/>
            <person name="Geng X."/>
            <person name="Bao W."/>
            <person name="He P."/>
            <person name="Cai J."/>
        </authorList>
    </citation>
    <scope>NUCLEOTIDE SEQUENCE [LARGE SCALE GENOMIC DNA]</scope>
    <source>
        <strain evidence="9">Xu316</strain>
    </source>
</reference>
<dbReference type="CDD" id="cd17330">
    <property type="entry name" value="MFS_SLC46_TetA_like"/>
    <property type="match status" value="1"/>
</dbReference>
<keyword evidence="5 7" id="KW-0472">Membrane</keyword>
<comment type="subcellular location">
    <subcellularLocation>
        <location evidence="1">Membrane</location>
        <topology evidence="1">Multi-pass membrane protein</topology>
    </subcellularLocation>
</comment>
<dbReference type="Proteomes" id="UP000011777">
    <property type="component" value="Unassembled WGS sequence"/>
</dbReference>
<dbReference type="Pfam" id="PF07690">
    <property type="entry name" value="MFS_1"/>
    <property type="match status" value="1"/>
</dbReference>
<dbReference type="GO" id="GO:0016020">
    <property type="term" value="C:membrane"/>
    <property type="evidence" value="ECO:0007669"/>
    <property type="project" value="UniProtKB-SubCell"/>
</dbReference>
<feature type="transmembrane region" description="Helical" evidence="7">
    <location>
        <begin position="382"/>
        <end position="403"/>
    </location>
</feature>
<dbReference type="PRINTS" id="PR01035">
    <property type="entry name" value="TCRTETA"/>
</dbReference>
<feature type="transmembrane region" description="Helical" evidence="7">
    <location>
        <begin position="214"/>
        <end position="236"/>
    </location>
</feature>
<organism evidence="8 9">
    <name type="scientific">Candida maltosa (strain Xu316)</name>
    <name type="common">Yeast</name>
    <dbReference type="NCBI Taxonomy" id="1245528"/>
    <lineage>
        <taxon>Eukaryota</taxon>
        <taxon>Fungi</taxon>
        <taxon>Dikarya</taxon>
        <taxon>Ascomycota</taxon>
        <taxon>Saccharomycotina</taxon>
        <taxon>Pichiomycetes</taxon>
        <taxon>Debaryomycetaceae</taxon>
        <taxon>Candida/Lodderomyces clade</taxon>
        <taxon>Candida</taxon>
    </lineage>
</organism>
<dbReference type="SUPFAM" id="SSF103473">
    <property type="entry name" value="MFS general substrate transporter"/>
    <property type="match status" value="1"/>
</dbReference>
<keyword evidence="4 7" id="KW-1133">Transmembrane helix</keyword>
<sequence length="608" mass="68489">MTVAKNITFRQQMKGFPVWQMVVISIIRVSEPITFTSLFPYVFFMIRDFEIAPTPADIAKYSGYLSASFAFCQFLCCVQWGKASDKYGRKPILLCGLAGTALSILIFGFSQNFWVAMFARSLMGSLNGNIAVLRTAIGEIATHRNHQSIAFSTLPLLWNFGAVIGPIIGGSKYLTRPKKRNDVQSKIERFFMSAVDEVSDENSLYNRFMNRFPYALSNIVIASILVFSLIVGFLFLEETQERARKKRDIGLEIGDFILTKLGFEVPTRPWQKKRIAVERREEPLITNDNESIASLDSEEETNEEQTNLISEPQPFYNTIDGEEDDDDESDDSPKFIGPMTRRYSDALVRRYSSAQLGPVLTTTTTNNSIISTNIEQKFTSDIFTAAVVQTIIVNFLLSFHNIVYSEFLPVMLAGQVMPEKSKFPLKIVGGFGYDSDTIGTLLSFTGLVGTLSVMFIFPVLDRNYKTITSLRASQILFPLAYPILPYLIFTLRAYKSANPPWLTKYLLYGMCCIMTASNAIGFPNILVLIHRAAAPQHRAFINGTALSLNSLARFLGPMIWGYVMTLSEKFEVGELSWVLLGFLALVCSFYTFVMKDYEEDDEIVQESV</sequence>